<dbReference type="STRING" id="1157490.EL26_07480"/>
<feature type="transmembrane region" description="Helical" evidence="1">
    <location>
        <begin position="669"/>
        <end position="686"/>
    </location>
</feature>
<feature type="transmembrane region" description="Helical" evidence="1">
    <location>
        <begin position="461"/>
        <end position="478"/>
    </location>
</feature>
<proteinExistence type="predicted"/>
<name>A0A074LPD6_9BACL</name>
<dbReference type="SUPFAM" id="SSF53649">
    <property type="entry name" value="Alkaline phosphatase-like"/>
    <property type="match status" value="1"/>
</dbReference>
<dbReference type="AlphaFoldDB" id="A0A074LPD6"/>
<accession>A0A074LPD6</accession>
<dbReference type="OrthoDB" id="3199331at2"/>
<gene>
    <name evidence="2" type="ORF">EL26_07480</name>
</gene>
<evidence type="ECO:0000256" key="1">
    <source>
        <dbReference type="SAM" id="Phobius"/>
    </source>
</evidence>
<evidence type="ECO:0000313" key="2">
    <source>
        <dbReference type="EMBL" id="KEO84016.1"/>
    </source>
</evidence>
<dbReference type="Proteomes" id="UP000027931">
    <property type="component" value="Unassembled WGS sequence"/>
</dbReference>
<keyword evidence="1" id="KW-1133">Transmembrane helix</keyword>
<feature type="transmembrane region" description="Helical" evidence="1">
    <location>
        <begin position="431"/>
        <end position="449"/>
    </location>
</feature>
<evidence type="ECO:0000313" key="3">
    <source>
        <dbReference type="Proteomes" id="UP000027931"/>
    </source>
</evidence>
<sequence length="756" mass="82073">MRKKSNLRAGMLLFLTLVLGSSLPLSGAYGGIEYRNSNEPSPIARHVVLLLLDGLRLSDITPERTPNLWKMQDVGSIGVMNLNTLGAKTDVNAALTLGSGNRAGANLAAAEAYRTSETVQQDGQTVTGGDLYVRHTGQTSNAGVVLPQWPQILVSMDKQKYNTSTLGLLGDILHEAGGKTAVLANSDLGQEINRPAALIASDSLGQVDLGSFQAGRVTDPARPYGMRTDPGVFYESYQKIKQAANLIVLEPGDLVRWSKARELMQERQAARTFEEALRDGDALVGKLLADAGPNTMIAVTSPVKHPTADAPALSPVLLAGGDIMAGGMLSSATTKRKGLLANTDLAPTFARFLRGNGYVGERYDWLGQPVVSQTVMNTQTENFELLKSQVDAMLVPSFARAVLVKPWLNTWIAFAALILLLELFRRSWLKVLAPLTEALLIFPLTWLFVPLFNPVNNEQTILYSLGLTLSIWMMARGIRDPLNRLGAIAGVTVLTLVVDMLIGAPLLERSVLSYDPIAGARYYGIGNEYMGVLLGALFLFLNAWNRAKRKLTVRGRVWATGVFLAVIYLFAAPKFGTNAGGALAAAAGCTYALMQFSRWRMTRRNWIVLSAASGVVILGMLALNLTLPGADQTHIGRAAQELVDGKFAALYQIAMRKLQLNFLLLRVSPWGRLFVLLLLFLLLRVYRRKTTSPVLRRNGRMVLMGAAAALLFNDSGVVAAALALLYAAAPLVEAPPKREMEFCKWDILANDTAPQE</sequence>
<reference evidence="2 3" key="1">
    <citation type="journal article" date="2013" name="Int. J. Syst. Evol. Microbiol.">
        <title>Tumebacillus flagellatus sp. nov., an alpha-amylase/pullulanase-producing bacterium isolated from cassava wastewater.</title>
        <authorList>
            <person name="Wang Q."/>
            <person name="Xie N."/>
            <person name="Qin Y."/>
            <person name="Shen N."/>
            <person name="Zhu J."/>
            <person name="Mi H."/>
            <person name="Huang R."/>
        </authorList>
    </citation>
    <scope>NUCLEOTIDE SEQUENCE [LARGE SCALE GENOMIC DNA]</scope>
    <source>
        <strain evidence="2 3">GST4</strain>
    </source>
</reference>
<keyword evidence="1" id="KW-0812">Transmembrane</keyword>
<dbReference type="eggNOG" id="COG3119">
    <property type="taxonomic scope" value="Bacteria"/>
</dbReference>
<dbReference type="RefSeq" id="WP_038086067.1">
    <property type="nucleotide sequence ID" value="NZ_JMIR01000007.1"/>
</dbReference>
<feature type="transmembrane region" description="Helical" evidence="1">
    <location>
        <begin position="553"/>
        <end position="571"/>
    </location>
</feature>
<feature type="transmembrane region" description="Helical" evidence="1">
    <location>
        <begin position="406"/>
        <end position="424"/>
    </location>
</feature>
<comment type="caution">
    <text evidence="2">The sequence shown here is derived from an EMBL/GenBank/DDBJ whole genome shotgun (WGS) entry which is preliminary data.</text>
</comment>
<keyword evidence="3" id="KW-1185">Reference proteome</keyword>
<feature type="transmembrane region" description="Helical" evidence="1">
    <location>
        <begin position="522"/>
        <end position="541"/>
    </location>
</feature>
<organism evidence="2 3">
    <name type="scientific">Tumebacillus flagellatus</name>
    <dbReference type="NCBI Taxonomy" id="1157490"/>
    <lineage>
        <taxon>Bacteria</taxon>
        <taxon>Bacillati</taxon>
        <taxon>Bacillota</taxon>
        <taxon>Bacilli</taxon>
        <taxon>Bacillales</taxon>
        <taxon>Alicyclobacillaceae</taxon>
        <taxon>Tumebacillus</taxon>
    </lineage>
</organism>
<feature type="transmembrane region" description="Helical" evidence="1">
    <location>
        <begin position="606"/>
        <end position="627"/>
    </location>
</feature>
<feature type="transmembrane region" description="Helical" evidence="1">
    <location>
        <begin position="577"/>
        <end position="594"/>
    </location>
</feature>
<feature type="transmembrane region" description="Helical" evidence="1">
    <location>
        <begin position="707"/>
        <end position="729"/>
    </location>
</feature>
<dbReference type="EMBL" id="JMIR01000007">
    <property type="protein sequence ID" value="KEO84016.1"/>
    <property type="molecule type" value="Genomic_DNA"/>
</dbReference>
<protein>
    <submittedName>
        <fullName evidence="2">Uncharacterized protein</fullName>
    </submittedName>
</protein>
<feature type="transmembrane region" description="Helical" evidence="1">
    <location>
        <begin position="485"/>
        <end position="507"/>
    </location>
</feature>
<keyword evidence="1" id="KW-0472">Membrane</keyword>
<dbReference type="InterPro" id="IPR017850">
    <property type="entry name" value="Alkaline_phosphatase_core_sf"/>
</dbReference>